<evidence type="ECO:0000256" key="1">
    <source>
        <dbReference type="SAM" id="Phobius"/>
    </source>
</evidence>
<sequence>MLNLIYIWNLLIIGCLCFVIIDYKACLGIVNSWFLKFFNIRGLYSSNFSAEESKLSTLNNSIDNIIYIDIHQNM</sequence>
<evidence type="ECO:0000313" key="3">
    <source>
        <dbReference type="Proteomes" id="UP000238479"/>
    </source>
</evidence>
<accession>A0A2P6PQJ5</accession>
<name>A0A2P6PQJ5_ROSCH</name>
<reference evidence="2 3" key="1">
    <citation type="journal article" date="2018" name="Nat. Genet.">
        <title>The Rosa genome provides new insights in the design of modern roses.</title>
        <authorList>
            <person name="Bendahmane M."/>
        </authorList>
    </citation>
    <scope>NUCLEOTIDE SEQUENCE [LARGE SCALE GENOMIC DNA]</scope>
    <source>
        <strain evidence="3">cv. Old Blush</strain>
    </source>
</reference>
<comment type="caution">
    <text evidence="2">The sequence shown here is derived from an EMBL/GenBank/DDBJ whole genome shotgun (WGS) entry which is preliminary data.</text>
</comment>
<evidence type="ECO:0000313" key="2">
    <source>
        <dbReference type="EMBL" id="PRQ24194.1"/>
    </source>
</evidence>
<protein>
    <submittedName>
        <fullName evidence="2">Uncharacterized protein</fullName>
    </submittedName>
</protein>
<keyword evidence="1" id="KW-0812">Transmembrane</keyword>
<dbReference type="Proteomes" id="UP000238479">
    <property type="component" value="Chromosome 6"/>
</dbReference>
<dbReference type="Gramene" id="PRQ24194">
    <property type="protein sequence ID" value="PRQ24194"/>
    <property type="gene ID" value="RchiOBHm_Chr6g0269711"/>
</dbReference>
<keyword evidence="1" id="KW-0472">Membrane</keyword>
<gene>
    <name evidence="2" type="ORF">RchiOBHm_Chr6g0269711</name>
</gene>
<keyword evidence="3" id="KW-1185">Reference proteome</keyword>
<keyword evidence="1" id="KW-1133">Transmembrane helix</keyword>
<dbReference type="AlphaFoldDB" id="A0A2P6PQJ5"/>
<feature type="transmembrane region" description="Helical" evidence="1">
    <location>
        <begin position="6"/>
        <end position="35"/>
    </location>
</feature>
<organism evidence="2 3">
    <name type="scientific">Rosa chinensis</name>
    <name type="common">China rose</name>
    <dbReference type="NCBI Taxonomy" id="74649"/>
    <lineage>
        <taxon>Eukaryota</taxon>
        <taxon>Viridiplantae</taxon>
        <taxon>Streptophyta</taxon>
        <taxon>Embryophyta</taxon>
        <taxon>Tracheophyta</taxon>
        <taxon>Spermatophyta</taxon>
        <taxon>Magnoliopsida</taxon>
        <taxon>eudicotyledons</taxon>
        <taxon>Gunneridae</taxon>
        <taxon>Pentapetalae</taxon>
        <taxon>rosids</taxon>
        <taxon>fabids</taxon>
        <taxon>Rosales</taxon>
        <taxon>Rosaceae</taxon>
        <taxon>Rosoideae</taxon>
        <taxon>Rosoideae incertae sedis</taxon>
        <taxon>Rosa</taxon>
    </lineage>
</organism>
<dbReference type="EMBL" id="PDCK01000044">
    <property type="protein sequence ID" value="PRQ24194.1"/>
    <property type="molecule type" value="Genomic_DNA"/>
</dbReference>
<proteinExistence type="predicted"/>